<dbReference type="RefSeq" id="WP_395812836.1">
    <property type="nucleotide sequence ID" value="NZ_CP043494.1"/>
</dbReference>
<proteinExistence type="predicted"/>
<name>A0ABY9WIT7_9BACT</name>
<dbReference type="InterPro" id="IPR018568">
    <property type="entry name" value="DUF2019"/>
</dbReference>
<evidence type="ECO:0000313" key="3">
    <source>
        <dbReference type="EMBL" id="WNG42777.1"/>
    </source>
</evidence>
<keyword evidence="4" id="KW-1185">Reference proteome</keyword>
<dbReference type="Gene3D" id="1.25.40.70">
    <property type="entry name" value="Phosphatidylinositol 3-kinase, accessory domain (PIK)"/>
    <property type="match status" value="1"/>
</dbReference>
<dbReference type="SUPFAM" id="SSF48371">
    <property type="entry name" value="ARM repeat"/>
    <property type="match status" value="1"/>
</dbReference>
<reference evidence="3 4" key="1">
    <citation type="submission" date="2019-08" db="EMBL/GenBank/DDBJ databases">
        <title>Archangium and Cystobacter genomes.</title>
        <authorList>
            <person name="Chen I.-C.K."/>
            <person name="Wielgoss S."/>
        </authorList>
    </citation>
    <scope>NUCLEOTIDE SEQUENCE [LARGE SCALE GENOMIC DNA]</scope>
    <source>
        <strain evidence="3 4">Cbm 6</strain>
    </source>
</reference>
<evidence type="ECO:0000313" key="4">
    <source>
        <dbReference type="Proteomes" id="UP001611383"/>
    </source>
</evidence>
<evidence type="ECO:0000259" key="2">
    <source>
        <dbReference type="Pfam" id="PF09450"/>
    </source>
</evidence>
<sequence>MKTLEEWVEEFAQNVAAQTDSIWRGDAKTGNKHAKRYIAAFDALRAHGDAGREALAMLLTHPRMDVRVSAAAYLLRYRTAEARAVLEEAAKGEGLVPFEASIVLKNWENGTWALDPSEPTPSTSARGRKRSRSQ</sequence>
<organism evidence="3 4">
    <name type="scientific">Archangium minus</name>
    <dbReference type="NCBI Taxonomy" id="83450"/>
    <lineage>
        <taxon>Bacteria</taxon>
        <taxon>Pseudomonadati</taxon>
        <taxon>Myxococcota</taxon>
        <taxon>Myxococcia</taxon>
        <taxon>Myxococcales</taxon>
        <taxon>Cystobacterineae</taxon>
        <taxon>Archangiaceae</taxon>
        <taxon>Archangium</taxon>
    </lineage>
</organism>
<gene>
    <name evidence="3" type="ORF">F0U60_00675</name>
</gene>
<accession>A0ABY9WIT7</accession>
<dbReference type="Proteomes" id="UP001611383">
    <property type="component" value="Chromosome"/>
</dbReference>
<feature type="region of interest" description="Disordered" evidence="1">
    <location>
        <begin position="111"/>
        <end position="134"/>
    </location>
</feature>
<evidence type="ECO:0000256" key="1">
    <source>
        <dbReference type="SAM" id="MobiDB-lite"/>
    </source>
</evidence>
<dbReference type="InterPro" id="IPR016024">
    <property type="entry name" value="ARM-type_fold"/>
</dbReference>
<dbReference type="InterPro" id="IPR042236">
    <property type="entry name" value="PI3K_accessory_sf"/>
</dbReference>
<dbReference type="EMBL" id="CP043494">
    <property type="protein sequence ID" value="WNG42777.1"/>
    <property type="molecule type" value="Genomic_DNA"/>
</dbReference>
<protein>
    <submittedName>
        <fullName evidence="3">DUF2019 domain-containing protein</fullName>
    </submittedName>
</protein>
<dbReference type="Pfam" id="PF09450">
    <property type="entry name" value="DUF2019"/>
    <property type="match status" value="1"/>
</dbReference>
<feature type="domain" description="DUF2019" evidence="2">
    <location>
        <begin position="6"/>
        <end position="91"/>
    </location>
</feature>